<dbReference type="InterPro" id="IPR036271">
    <property type="entry name" value="Tet_transcr_reg_TetR-rel_C_sf"/>
</dbReference>
<dbReference type="SUPFAM" id="SSF48498">
    <property type="entry name" value="Tetracyclin repressor-like, C-terminal domain"/>
    <property type="match status" value="1"/>
</dbReference>
<name>A9I3B9_BORPD</name>
<feature type="DNA-binding region" description="H-T-H motif" evidence="4">
    <location>
        <begin position="45"/>
        <end position="64"/>
    </location>
</feature>
<dbReference type="GO" id="GO:0003700">
    <property type="term" value="F:DNA-binding transcription factor activity"/>
    <property type="evidence" value="ECO:0007669"/>
    <property type="project" value="TreeGrafter"/>
</dbReference>
<dbReference type="Pfam" id="PF00440">
    <property type="entry name" value="TetR_N"/>
    <property type="match status" value="1"/>
</dbReference>
<dbReference type="Gene3D" id="1.10.357.10">
    <property type="entry name" value="Tetracycline Repressor, domain 2"/>
    <property type="match status" value="1"/>
</dbReference>
<protein>
    <submittedName>
        <fullName evidence="6">Transcriptional regulator, TetR-family</fullName>
    </submittedName>
</protein>
<keyword evidence="7" id="KW-1185">Reference proteome</keyword>
<dbReference type="PANTHER" id="PTHR30055">
    <property type="entry name" value="HTH-TYPE TRANSCRIPTIONAL REGULATOR RUTR"/>
    <property type="match status" value="1"/>
</dbReference>
<keyword evidence="2 4" id="KW-0238">DNA-binding</keyword>
<dbReference type="SUPFAM" id="SSF46689">
    <property type="entry name" value="Homeodomain-like"/>
    <property type="match status" value="1"/>
</dbReference>
<keyword evidence="3" id="KW-0804">Transcription</keyword>
<reference evidence="6 7" key="1">
    <citation type="journal article" date="2008" name="BMC Genomics">
        <title>The missing link: Bordetella petrii is endowed with both the metabolic versatility of environmental bacteria and virulence traits of pathogenic Bordetellae.</title>
        <authorList>
            <person name="Gross R."/>
            <person name="Guzman C.A."/>
            <person name="Sebaihia M."/>
            <person name="Martins Dos Santos V.A."/>
            <person name="Pieper D.H."/>
            <person name="Koebnik R."/>
            <person name="Lechner M."/>
            <person name="Bartels D."/>
            <person name="Buhrmester J."/>
            <person name="Choudhuri J.V."/>
            <person name="Ebensen T."/>
            <person name="Gaigalat L."/>
            <person name="Herrmann S."/>
            <person name="Khachane A.N."/>
            <person name="Larisch C."/>
            <person name="Link S."/>
            <person name="Linke B."/>
            <person name="Meyer F."/>
            <person name="Mormann S."/>
            <person name="Nakunst D."/>
            <person name="Rueckert C."/>
            <person name="Schneiker-Bekel S."/>
            <person name="Schulze K."/>
            <person name="Vorhoelter F.J."/>
            <person name="Yevsa T."/>
            <person name="Engle J.T."/>
            <person name="Goldman W.E."/>
            <person name="Puehler A."/>
            <person name="Goebel U.B."/>
            <person name="Goesmann A."/>
            <person name="Bloecker H."/>
            <person name="Kaiser O."/>
            <person name="Martinez-Arias R."/>
        </authorList>
    </citation>
    <scope>NUCLEOTIDE SEQUENCE [LARGE SCALE GENOMIC DNA]</scope>
    <source>
        <strain evidence="7">ATCC BAA-461 / DSM 12804 / CCUG 43448 / CIP 107267 / Se-1111R</strain>
    </source>
</reference>
<evidence type="ECO:0000256" key="3">
    <source>
        <dbReference type="ARBA" id="ARBA00023163"/>
    </source>
</evidence>
<evidence type="ECO:0000256" key="1">
    <source>
        <dbReference type="ARBA" id="ARBA00023015"/>
    </source>
</evidence>
<evidence type="ECO:0000256" key="2">
    <source>
        <dbReference type="ARBA" id="ARBA00023125"/>
    </source>
</evidence>
<accession>A9I3B9</accession>
<dbReference type="Proteomes" id="UP000001225">
    <property type="component" value="Chromosome"/>
</dbReference>
<evidence type="ECO:0000259" key="5">
    <source>
        <dbReference type="PROSITE" id="PS50977"/>
    </source>
</evidence>
<evidence type="ECO:0000256" key="4">
    <source>
        <dbReference type="PROSITE-ProRule" id="PRU00335"/>
    </source>
</evidence>
<gene>
    <name evidence="6" type="ordered locus">Bpet3807</name>
</gene>
<dbReference type="eggNOG" id="COG1309">
    <property type="taxonomic scope" value="Bacteria"/>
</dbReference>
<evidence type="ECO:0000313" key="7">
    <source>
        <dbReference type="Proteomes" id="UP000001225"/>
    </source>
</evidence>
<evidence type="ECO:0000313" key="6">
    <source>
        <dbReference type="EMBL" id="CAP44152.1"/>
    </source>
</evidence>
<feature type="domain" description="HTH tetR-type" evidence="5">
    <location>
        <begin position="22"/>
        <end position="82"/>
    </location>
</feature>
<dbReference type="InterPro" id="IPR001647">
    <property type="entry name" value="HTH_TetR"/>
</dbReference>
<dbReference type="PRINTS" id="PR00455">
    <property type="entry name" value="HTHTETR"/>
</dbReference>
<dbReference type="PANTHER" id="PTHR30055:SF234">
    <property type="entry name" value="HTH-TYPE TRANSCRIPTIONAL REGULATOR BETI"/>
    <property type="match status" value="1"/>
</dbReference>
<dbReference type="EMBL" id="AM902716">
    <property type="protein sequence ID" value="CAP44152.1"/>
    <property type="molecule type" value="Genomic_DNA"/>
</dbReference>
<dbReference type="InterPro" id="IPR009057">
    <property type="entry name" value="Homeodomain-like_sf"/>
</dbReference>
<proteinExistence type="predicted"/>
<dbReference type="InterPro" id="IPR050109">
    <property type="entry name" value="HTH-type_TetR-like_transc_reg"/>
</dbReference>
<dbReference type="AlphaFoldDB" id="A9I3B9"/>
<dbReference type="KEGG" id="bpt:Bpet3807"/>
<organism evidence="6 7">
    <name type="scientific">Bordetella petrii (strain ATCC BAA-461 / DSM 12804 / CCUG 43448 / CIP 107267 / Se-1111R)</name>
    <dbReference type="NCBI Taxonomy" id="340100"/>
    <lineage>
        <taxon>Bacteria</taxon>
        <taxon>Pseudomonadati</taxon>
        <taxon>Pseudomonadota</taxon>
        <taxon>Betaproteobacteria</taxon>
        <taxon>Burkholderiales</taxon>
        <taxon>Alcaligenaceae</taxon>
        <taxon>Bordetella</taxon>
    </lineage>
</organism>
<sequence length="216" mass="24093">MPDSQVSSEPAIVHRRPLRKGARTRQRLLEVASAEFARHGYERTRVSEVAAKAAVTHPAFYQYFSSKKAIYDELVELFATRLRMVVEQARIPDGTPTSRLDDRIRGSVQALIAVLQENRNLTQIGFLQSARAGALKSELVDLIAANVKCEQQAGLLRRDVSPFWFSQAFMGIIERYALLEQNAADSRDLAAFVVDLLMDGIREPHSRAAADRAGGR</sequence>
<dbReference type="GO" id="GO:0000976">
    <property type="term" value="F:transcription cis-regulatory region binding"/>
    <property type="evidence" value="ECO:0007669"/>
    <property type="project" value="TreeGrafter"/>
</dbReference>
<keyword evidence="1" id="KW-0805">Transcription regulation</keyword>
<dbReference type="STRING" id="94624.Bpet3807"/>
<dbReference type="PROSITE" id="PS50977">
    <property type="entry name" value="HTH_TETR_2"/>
    <property type="match status" value="1"/>
</dbReference>